<sequence length="277" mass="31560">MKEQTFHMTSAADCQLFGKLWTPEKSPKAVIILIHGYGEHCSRYASFIDFFDEADFAFIGMDHIGHGQSEGKRGTIKSYTQLLDDVGRLWAKAEDLWPDIPKIIYGHSMGGNIALNFLLKHPHTIIGGIISSPWIKLVNEPGYFSKLLIKLFACLIPNVTIKSGINARHISTQHHEVTKYQNDQLNHERISFRLLNAIIRQGVWAMNAIQQLNKPVLLTHGSKDPITSCEASRQLANTNTHFIKFQEFNNVYHEVHNDAQREQLASLYTNWINQLIN</sequence>
<evidence type="ECO:0000313" key="3">
    <source>
        <dbReference type="Proteomes" id="UP000679220"/>
    </source>
</evidence>
<feature type="domain" description="Serine aminopeptidase S33" evidence="1">
    <location>
        <begin position="26"/>
        <end position="259"/>
    </location>
</feature>
<organism evidence="2 3">
    <name type="scientific">Carboxylicivirga sediminis</name>
    <dbReference type="NCBI Taxonomy" id="2006564"/>
    <lineage>
        <taxon>Bacteria</taxon>
        <taxon>Pseudomonadati</taxon>
        <taxon>Bacteroidota</taxon>
        <taxon>Bacteroidia</taxon>
        <taxon>Marinilabiliales</taxon>
        <taxon>Marinilabiliaceae</taxon>
        <taxon>Carboxylicivirga</taxon>
    </lineage>
</organism>
<keyword evidence="3" id="KW-1185">Reference proteome</keyword>
<dbReference type="InterPro" id="IPR051044">
    <property type="entry name" value="MAG_DAG_Lipase"/>
</dbReference>
<dbReference type="Proteomes" id="UP000679220">
    <property type="component" value="Unassembled WGS sequence"/>
</dbReference>
<dbReference type="EMBL" id="JAGTAR010000049">
    <property type="protein sequence ID" value="MBR8538090.1"/>
    <property type="molecule type" value="Genomic_DNA"/>
</dbReference>
<name>A0A941FB89_9BACT</name>
<evidence type="ECO:0000259" key="1">
    <source>
        <dbReference type="Pfam" id="PF12146"/>
    </source>
</evidence>
<accession>A0A941FB89</accession>
<reference evidence="2" key="1">
    <citation type="journal article" date="2018" name="Int. J. Syst. Evol. Microbiol.">
        <title>Carboxylicivirga sediminis sp. nov., isolated from coastal sediment.</title>
        <authorList>
            <person name="Wang F.Q."/>
            <person name="Ren L.H."/>
            <person name="Zou R.J."/>
            <person name="Sun Y.Z."/>
            <person name="Liu X.J."/>
            <person name="Jiang F."/>
            <person name="Liu L.J."/>
        </authorList>
    </citation>
    <scope>NUCLEOTIDE SEQUENCE</scope>
    <source>
        <strain evidence="2">JR1</strain>
    </source>
</reference>
<dbReference type="RefSeq" id="WP_212193114.1">
    <property type="nucleotide sequence ID" value="NZ_JAGTAR010000049.1"/>
</dbReference>
<dbReference type="Gene3D" id="3.40.50.1820">
    <property type="entry name" value="alpha/beta hydrolase"/>
    <property type="match status" value="1"/>
</dbReference>
<reference evidence="2" key="2">
    <citation type="submission" date="2021-04" db="EMBL/GenBank/DDBJ databases">
        <authorList>
            <person name="Zhang T."/>
            <person name="Zhang Y."/>
            <person name="Lu D."/>
            <person name="Zuo D."/>
            <person name="Du Z."/>
        </authorList>
    </citation>
    <scope>NUCLEOTIDE SEQUENCE</scope>
    <source>
        <strain evidence="2">JR1</strain>
    </source>
</reference>
<dbReference type="InterPro" id="IPR029058">
    <property type="entry name" value="AB_hydrolase_fold"/>
</dbReference>
<dbReference type="InterPro" id="IPR022742">
    <property type="entry name" value="Hydrolase_4"/>
</dbReference>
<dbReference type="Pfam" id="PF12146">
    <property type="entry name" value="Hydrolase_4"/>
    <property type="match status" value="1"/>
</dbReference>
<protein>
    <submittedName>
        <fullName evidence="2">Lysophospholipase</fullName>
    </submittedName>
</protein>
<comment type="caution">
    <text evidence="2">The sequence shown here is derived from an EMBL/GenBank/DDBJ whole genome shotgun (WGS) entry which is preliminary data.</text>
</comment>
<evidence type="ECO:0000313" key="2">
    <source>
        <dbReference type="EMBL" id="MBR8538090.1"/>
    </source>
</evidence>
<gene>
    <name evidence="2" type="ORF">KDU71_21145</name>
</gene>
<proteinExistence type="predicted"/>
<dbReference type="SUPFAM" id="SSF53474">
    <property type="entry name" value="alpha/beta-Hydrolases"/>
    <property type="match status" value="1"/>
</dbReference>
<dbReference type="AlphaFoldDB" id="A0A941FB89"/>
<dbReference type="InterPro" id="IPR000073">
    <property type="entry name" value="AB_hydrolase_1"/>
</dbReference>
<dbReference type="PRINTS" id="PR00111">
    <property type="entry name" value="ABHYDROLASE"/>
</dbReference>
<dbReference type="PANTHER" id="PTHR11614">
    <property type="entry name" value="PHOSPHOLIPASE-RELATED"/>
    <property type="match status" value="1"/>
</dbReference>